<evidence type="ECO:0000313" key="2">
    <source>
        <dbReference type="EMBL" id="PTM57416.1"/>
    </source>
</evidence>
<dbReference type="AlphaFoldDB" id="A0A2T4Z6C0"/>
<keyword evidence="3" id="KW-1185">Reference proteome</keyword>
<sequence length="225" mass="25170">MLDLTLFDAFAFAYFVAAWGTYAWLVEIWSGGRTGLTASMAIYRKRWMEEMTVRPNRIVDTQINMTLQQGSSFFASTSLLAVGACLGLLNASDRAVEVVQTLSFGHAGTRQLWEIKLAGLTVVFVYAFFKFGWAYRLFNYCAILIGATPEGDRRTSDEAKAMAERAARMNTIAAAHFNRGQRAFFFALGYLGWFAGPVVFIVATTAVFAVLYRRQFHSESRQAVI</sequence>
<comment type="caution">
    <text evidence="2">The sequence shown here is derived from an EMBL/GenBank/DDBJ whole genome shotgun (WGS) entry which is preliminary data.</text>
</comment>
<feature type="transmembrane region" description="Helical" evidence="1">
    <location>
        <begin position="73"/>
        <end position="91"/>
    </location>
</feature>
<protein>
    <submittedName>
        <fullName evidence="2">Putative membrane protein</fullName>
    </submittedName>
</protein>
<reference evidence="2 3" key="1">
    <citation type="submission" date="2018-04" db="EMBL/GenBank/DDBJ databases">
        <title>Genomic Encyclopedia of Archaeal and Bacterial Type Strains, Phase II (KMG-II): from individual species to whole genera.</title>
        <authorList>
            <person name="Goeker M."/>
        </authorList>
    </citation>
    <scope>NUCLEOTIDE SEQUENCE [LARGE SCALE GENOMIC DNA]</scope>
    <source>
        <strain evidence="2 3">DSM 25521</strain>
    </source>
</reference>
<gene>
    <name evidence="2" type="ORF">C8P69_104470</name>
</gene>
<proteinExistence type="predicted"/>
<dbReference type="Proteomes" id="UP000241808">
    <property type="component" value="Unassembled WGS sequence"/>
</dbReference>
<keyword evidence="1" id="KW-0812">Transmembrane</keyword>
<accession>A0A2T4Z6C0</accession>
<dbReference type="RefSeq" id="WP_108177406.1">
    <property type="nucleotide sequence ID" value="NZ_PZZL01000004.1"/>
</dbReference>
<feature type="transmembrane region" description="Helical" evidence="1">
    <location>
        <begin position="7"/>
        <end position="25"/>
    </location>
</feature>
<evidence type="ECO:0000256" key="1">
    <source>
        <dbReference type="SAM" id="Phobius"/>
    </source>
</evidence>
<name>A0A2T4Z6C0_9HYPH</name>
<feature type="transmembrane region" description="Helical" evidence="1">
    <location>
        <begin position="190"/>
        <end position="212"/>
    </location>
</feature>
<dbReference type="OrthoDB" id="9806874at2"/>
<feature type="transmembrane region" description="Helical" evidence="1">
    <location>
        <begin position="112"/>
        <end position="129"/>
    </location>
</feature>
<dbReference type="EMBL" id="PZZL01000004">
    <property type="protein sequence ID" value="PTM57416.1"/>
    <property type="molecule type" value="Genomic_DNA"/>
</dbReference>
<dbReference type="InterPro" id="IPR006747">
    <property type="entry name" value="DUF599"/>
</dbReference>
<organism evidence="2 3">
    <name type="scientific">Phreatobacter oligotrophus</name>
    <dbReference type="NCBI Taxonomy" id="1122261"/>
    <lineage>
        <taxon>Bacteria</taxon>
        <taxon>Pseudomonadati</taxon>
        <taxon>Pseudomonadota</taxon>
        <taxon>Alphaproteobacteria</taxon>
        <taxon>Hyphomicrobiales</taxon>
        <taxon>Phreatobacteraceae</taxon>
        <taxon>Phreatobacter</taxon>
    </lineage>
</organism>
<dbReference type="PANTHER" id="PTHR31881">
    <property type="match status" value="1"/>
</dbReference>
<dbReference type="PANTHER" id="PTHR31881:SF6">
    <property type="entry name" value="OS09G0494600 PROTEIN"/>
    <property type="match status" value="1"/>
</dbReference>
<dbReference type="Pfam" id="PF04654">
    <property type="entry name" value="DUF599"/>
    <property type="match status" value="1"/>
</dbReference>
<keyword evidence="1" id="KW-0472">Membrane</keyword>
<keyword evidence="1" id="KW-1133">Transmembrane helix</keyword>
<evidence type="ECO:0000313" key="3">
    <source>
        <dbReference type="Proteomes" id="UP000241808"/>
    </source>
</evidence>